<reference evidence="2 3" key="1">
    <citation type="submission" date="2016-11" db="EMBL/GenBank/DDBJ databases">
        <authorList>
            <person name="Jaros S."/>
            <person name="Januszkiewicz K."/>
            <person name="Wedrychowicz H."/>
        </authorList>
    </citation>
    <scope>NUCLEOTIDE SEQUENCE [LARGE SCALE GENOMIC DNA]</scope>
    <source>
        <strain evidence="2 3">DSM 24574</strain>
    </source>
</reference>
<keyword evidence="1" id="KW-0732">Signal</keyword>
<evidence type="ECO:0000256" key="1">
    <source>
        <dbReference type="SAM" id="SignalP"/>
    </source>
</evidence>
<organism evidence="2 3">
    <name type="scientific">Chryseolinea serpens</name>
    <dbReference type="NCBI Taxonomy" id="947013"/>
    <lineage>
        <taxon>Bacteria</taxon>
        <taxon>Pseudomonadati</taxon>
        <taxon>Bacteroidota</taxon>
        <taxon>Cytophagia</taxon>
        <taxon>Cytophagales</taxon>
        <taxon>Fulvivirgaceae</taxon>
        <taxon>Chryseolinea</taxon>
    </lineage>
</organism>
<feature type="chain" id="PRO_5012409472" evidence="1">
    <location>
        <begin position="24"/>
        <end position="377"/>
    </location>
</feature>
<dbReference type="EMBL" id="FQWQ01000002">
    <property type="protein sequence ID" value="SHH31521.1"/>
    <property type="molecule type" value="Genomic_DNA"/>
</dbReference>
<dbReference type="Pfam" id="PF20201">
    <property type="entry name" value="DUF6563"/>
    <property type="match status" value="1"/>
</dbReference>
<sequence>MTSKPQNLLLALITLFITFQTQAQKKFTVTLKPEPLALPNRLFYIDSVVDARAVKDNIGMAQVGMNNRQVDASFDKPFDVALLTYFKQMTPKQTSQQRIIAVMNELRIGERTYKMKERGTADVEITFCRLDSGRLRAVGTYSDMQESGGMDVTAAHDRRLATALNTCITKFNASDWPNNPGTLYEAAAEWNSTDNAHNIVRSMVRNAGIYEKFTQLRSNSPVSQNAIPIIQRLEGDLFLIRDKATEKKLREPFGVSDGTSVFINTFFYNVNSGKGVFARVTEEGRYMAWFDHYMTATEKGLWAGGFGAIGTAAASEDLDLIVLDLKTGVIRPVKLYTVDELFKDDPELLAKFQQDRNKRDPAVMLSYVKMYNASHPF</sequence>
<dbReference type="Proteomes" id="UP000184212">
    <property type="component" value="Unassembled WGS sequence"/>
</dbReference>
<evidence type="ECO:0000313" key="2">
    <source>
        <dbReference type="EMBL" id="SHH31521.1"/>
    </source>
</evidence>
<keyword evidence="3" id="KW-1185">Reference proteome</keyword>
<proteinExistence type="predicted"/>
<accession>A0A1M5RZB8</accession>
<dbReference type="AlphaFoldDB" id="A0A1M5RZB8"/>
<dbReference type="OrthoDB" id="942904at2"/>
<protein>
    <submittedName>
        <fullName evidence="2">Uncharacterized protein</fullName>
    </submittedName>
</protein>
<dbReference type="RefSeq" id="WP_073136697.1">
    <property type="nucleotide sequence ID" value="NZ_FQWQ01000002.1"/>
</dbReference>
<dbReference type="InterPro" id="IPR046693">
    <property type="entry name" value="DUF6563"/>
</dbReference>
<evidence type="ECO:0000313" key="3">
    <source>
        <dbReference type="Proteomes" id="UP000184212"/>
    </source>
</evidence>
<name>A0A1M5RZB8_9BACT</name>
<gene>
    <name evidence="2" type="ORF">SAMN04488109_3662</name>
</gene>
<feature type="signal peptide" evidence="1">
    <location>
        <begin position="1"/>
        <end position="23"/>
    </location>
</feature>